<name>A0A0C1JU54_9BACT</name>
<dbReference type="PATRIC" id="fig|362787.3.peg.2009"/>
<comment type="caution">
    <text evidence="1">The sequence shown here is derived from an EMBL/GenBank/DDBJ whole genome shotgun (WGS) entry which is preliminary data.</text>
</comment>
<proteinExistence type="predicted"/>
<gene>
    <name evidence="1" type="ORF">DB44_FV00040</name>
</gene>
<protein>
    <submittedName>
        <fullName evidence="1">Uncharacterized protein</fullName>
    </submittedName>
</protein>
<dbReference type="EMBL" id="JSAN01000141">
    <property type="protein sequence ID" value="KIC70792.1"/>
    <property type="molecule type" value="Genomic_DNA"/>
</dbReference>
<evidence type="ECO:0000313" key="1">
    <source>
        <dbReference type="EMBL" id="KIC70792.1"/>
    </source>
</evidence>
<accession>A0A0C1JU54</accession>
<organism evidence="1 2">
    <name type="scientific">Candidatus Protochlamydia amoebophila</name>
    <dbReference type="NCBI Taxonomy" id="362787"/>
    <lineage>
        <taxon>Bacteria</taxon>
        <taxon>Pseudomonadati</taxon>
        <taxon>Chlamydiota</taxon>
        <taxon>Chlamydiia</taxon>
        <taxon>Parachlamydiales</taxon>
        <taxon>Parachlamydiaceae</taxon>
        <taxon>Candidatus Protochlamydia</taxon>
    </lineage>
</organism>
<dbReference type="AlphaFoldDB" id="A0A0C1JU54"/>
<evidence type="ECO:0000313" key="2">
    <source>
        <dbReference type="Proteomes" id="UP000031465"/>
    </source>
</evidence>
<reference evidence="1 2" key="1">
    <citation type="journal article" date="2014" name="Mol. Biol. Evol.">
        <title>Massive expansion of Ubiquitination-related gene families within the Chlamydiae.</title>
        <authorList>
            <person name="Domman D."/>
            <person name="Collingro A."/>
            <person name="Lagkouvardos I."/>
            <person name="Gehre L."/>
            <person name="Weinmaier T."/>
            <person name="Rattei T."/>
            <person name="Subtil A."/>
            <person name="Horn M."/>
        </authorList>
    </citation>
    <scope>NUCLEOTIDE SEQUENCE [LARGE SCALE GENOMIC DNA]</scope>
    <source>
        <strain evidence="1 2">EI2</strain>
    </source>
</reference>
<sequence>MVGYGKKFKIDLLQLNYKYFNKKFGFSEIQSRNALIFLENKRLIFREFRATKIGPYLAL</sequence>
<dbReference type="Proteomes" id="UP000031465">
    <property type="component" value="Unassembled WGS sequence"/>
</dbReference>